<keyword evidence="3" id="KW-1185">Reference proteome</keyword>
<dbReference type="EMBL" id="JBJGEB010000007">
    <property type="protein sequence ID" value="MFK7642374.1"/>
    <property type="molecule type" value="Genomic_DNA"/>
</dbReference>
<reference evidence="2 3" key="1">
    <citation type="submission" date="2024-11" db="EMBL/GenBank/DDBJ databases">
        <authorList>
            <person name="Mikucki A.G."/>
            <person name="Kahler C.M."/>
        </authorList>
    </citation>
    <scope>NUCLEOTIDE SEQUENCE [LARGE SCALE GENOMIC DNA]</scope>
    <source>
        <strain evidence="2 3">EXNM717</strain>
    </source>
</reference>
<proteinExistence type="predicted"/>
<comment type="caution">
    <text evidence="2">The sequence shown here is derived from an EMBL/GenBank/DDBJ whole genome shotgun (WGS) entry which is preliminary data.</text>
</comment>
<organism evidence="2 3">
    <name type="scientific">Neisseria oralis</name>
    <dbReference type="NCBI Taxonomy" id="1107316"/>
    <lineage>
        <taxon>Bacteria</taxon>
        <taxon>Pseudomonadati</taxon>
        <taxon>Pseudomonadota</taxon>
        <taxon>Betaproteobacteria</taxon>
        <taxon>Neisseriales</taxon>
        <taxon>Neisseriaceae</taxon>
        <taxon>Neisseria</taxon>
    </lineage>
</organism>
<evidence type="ECO:0000259" key="1">
    <source>
        <dbReference type="PROSITE" id="PS51186"/>
    </source>
</evidence>
<sequence length="186" mass="21230">METRKTSRLILRPWALTDAEAVYEQARNPKIGAMCGWPPHTSVAESREIIEHVLRKAHSFAICLDDNKAIGSIGLLFQNDSILPLSDREAEIGYWLGEDFWGKGYATEAVQSVVAYAFEELSLVRLWGGTYQENTPSQRVLEKCGFYPHHTEEYFFSKPTGETHRAVIYALEKAWRLACRPYFQAV</sequence>
<dbReference type="Pfam" id="PF13302">
    <property type="entry name" value="Acetyltransf_3"/>
    <property type="match status" value="1"/>
</dbReference>
<keyword evidence="2" id="KW-0012">Acyltransferase</keyword>
<gene>
    <name evidence="2" type="ORF">ACI43T_07675</name>
</gene>
<dbReference type="EC" id="2.3.-.-" evidence="2"/>
<dbReference type="InterPro" id="IPR016181">
    <property type="entry name" value="Acyl_CoA_acyltransferase"/>
</dbReference>
<dbReference type="PANTHER" id="PTHR43792">
    <property type="entry name" value="GNAT FAMILY, PUTATIVE (AFU_ORTHOLOGUE AFUA_3G00765)-RELATED-RELATED"/>
    <property type="match status" value="1"/>
</dbReference>
<name>A0ABW8Q476_9NEIS</name>
<evidence type="ECO:0000313" key="2">
    <source>
        <dbReference type="EMBL" id="MFK7642374.1"/>
    </source>
</evidence>
<dbReference type="PROSITE" id="PS51186">
    <property type="entry name" value="GNAT"/>
    <property type="match status" value="1"/>
</dbReference>
<dbReference type="Proteomes" id="UP001621964">
    <property type="component" value="Unassembled WGS sequence"/>
</dbReference>
<dbReference type="InterPro" id="IPR000182">
    <property type="entry name" value="GNAT_dom"/>
</dbReference>
<keyword evidence="2" id="KW-0808">Transferase</keyword>
<dbReference type="RefSeq" id="WP_405386288.1">
    <property type="nucleotide sequence ID" value="NZ_JBJGEB010000007.1"/>
</dbReference>
<accession>A0ABW8Q476</accession>
<dbReference type="InterPro" id="IPR051531">
    <property type="entry name" value="N-acetyltransferase"/>
</dbReference>
<feature type="domain" description="N-acetyltransferase" evidence="1">
    <location>
        <begin position="9"/>
        <end position="174"/>
    </location>
</feature>
<protein>
    <submittedName>
        <fullName evidence="2">GNAT family N-acetyltransferase</fullName>
        <ecNumber evidence="2">2.3.-.-</ecNumber>
    </submittedName>
</protein>
<evidence type="ECO:0000313" key="3">
    <source>
        <dbReference type="Proteomes" id="UP001621964"/>
    </source>
</evidence>
<dbReference type="GO" id="GO:0016746">
    <property type="term" value="F:acyltransferase activity"/>
    <property type="evidence" value="ECO:0007669"/>
    <property type="project" value="UniProtKB-KW"/>
</dbReference>
<dbReference type="SUPFAM" id="SSF55729">
    <property type="entry name" value="Acyl-CoA N-acyltransferases (Nat)"/>
    <property type="match status" value="1"/>
</dbReference>
<dbReference type="Gene3D" id="3.40.630.30">
    <property type="match status" value="1"/>
</dbReference>